<keyword evidence="4" id="KW-1185">Reference proteome</keyword>
<evidence type="ECO:0000313" key="1">
    <source>
        <dbReference type="EMBL" id="GGD52412.1"/>
    </source>
</evidence>
<dbReference type="EMBL" id="BMEG01000001">
    <property type="protein sequence ID" value="GGD52412.1"/>
    <property type="molecule type" value="Genomic_DNA"/>
</dbReference>
<dbReference type="EMBL" id="JFHE01000040">
    <property type="protein sequence ID" value="KDR27734.1"/>
    <property type="molecule type" value="Genomic_DNA"/>
</dbReference>
<accession>A0A069NJH4</accession>
<proteinExistence type="predicted"/>
<evidence type="ECO:0000313" key="4">
    <source>
        <dbReference type="Proteomes" id="UP000597138"/>
    </source>
</evidence>
<sequence length="118" mass="13118">MMRAIHLRHAVLYDIAHCLVDLFPSGADIAEVGADSSPALFVSWRTGGVANHAGNIAWGVHYRFDARVLLAYPHLPHDARERVCQRVREMSRHLDFNYADPRASSLLVVDVGEDVLDG</sequence>
<reference evidence="1" key="1">
    <citation type="journal article" date="2014" name="Int. J. Syst. Evol. Microbiol.">
        <title>Complete genome of a new Firmicutes species belonging to the dominant human colonic microbiota ('Ruminococcus bicirculans') reveals two chromosomes and a selective capacity to utilize plant glucans.</title>
        <authorList>
            <consortium name="NISC Comparative Sequencing Program"/>
            <person name="Wegmann U."/>
            <person name="Louis P."/>
            <person name="Goesmann A."/>
            <person name="Henrissat B."/>
            <person name="Duncan S.H."/>
            <person name="Flint H.J."/>
        </authorList>
    </citation>
    <scope>NUCLEOTIDE SEQUENCE</scope>
    <source>
        <strain evidence="1">CGMCC 1.11013</strain>
    </source>
</reference>
<comment type="caution">
    <text evidence="2">The sequence shown here is derived from an EMBL/GenBank/DDBJ whole genome shotgun (WGS) entry which is preliminary data.</text>
</comment>
<reference evidence="2 3" key="2">
    <citation type="submission" date="2014-03" db="EMBL/GenBank/DDBJ databases">
        <title>Draft Genome Sequences of Four Burkholderia Strains.</title>
        <authorList>
            <person name="Liu X.Y."/>
            <person name="Li C.X."/>
            <person name="Xu J.H."/>
        </authorList>
    </citation>
    <scope>NUCLEOTIDE SEQUENCE [LARGE SCALE GENOMIC DNA]</scope>
    <source>
        <strain evidence="2 3">R27</strain>
    </source>
</reference>
<protein>
    <submittedName>
        <fullName evidence="2">Uncharacterized protein</fullName>
    </submittedName>
</protein>
<reference evidence="1" key="4">
    <citation type="submission" date="2024-05" db="EMBL/GenBank/DDBJ databases">
        <authorList>
            <person name="Sun Q."/>
            <person name="Zhou Y."/>
        </authorList>
    </citation>
    <scope>NUCLEOTIDE SEQUENCE</scope>
    <source>
        <strain evidence="1">CGMCC 1.11013</strain>
    </source>
</reference>
<dbReference type="OrthoDB" id="9131599at2"/>
<evidence type="ECO:0000313" key="3">
    <source>
        <dbReference type="Proteomes" id="UP000027439"/>
    </source>
</evidence>
<reference evidence="4" key="3">
    <citation type="journal article" date="2019" name="Int. J. Syst. Evol. Microbiol.">
        <title>The Global Catalogue of Microorganisms (GCM) 10K type strain sequencing project: providing services to taxonomists for standard genome sequencing and annotation.</title>
        <authorList>
            <consortium name="The Broad Institute Genomics Platform"/>
            <consortium name="The Broad Institute Genome Sequencing Center for Infectious Disease"/>
            <person name="Wu L."/>
            <person name="Ma J."/>
        </authorList>
    </citation>
    <scope>NUCLEOTIDE SEQUENCE [LARGE SCALE GENOMIC DNA]</scope>
    <source>
        <strain evidence="4">CGMCC 1.11013</strain>
    </source>
</reference>
<organism evidence="2 3">
    <name type="scientific">Caballeronia grimmiae</name>
    <dbReference type="NCBI Taxonomy" id="1071679"/>
    <lineage>
        <taxon>Bacteria</taxon>
        <taxon>Pseudomonadati</taxon>
        <taxon>Pseudomonadota</taxon>
        <taxon>Betaproteobacteria</taxon>
        <taxon>Burkholderiales</taxon>
        <taxon>Burkholderiaceae</taxon>
        <taxon>Caballeronia</taxon>
    </lineage>
</organism>
<dbReference type="RefSeq" id="WP_035969539.1">
    <property type="nucleotide sequence ID" value="NZ_BMEG01000001.1"/>
</dbReference>
<gene>
    <name evidence="2" type="ORF">BG57_22320</name>
    <name evidence="1" type="ORF">GCM10010985_02660</name>
</gene>
<name>A0A069NJH4_9BURK</name>
<dbReference type="eggNOG" id="ENOG50316J2">
    <property type="taxonomic scope" value="Bacteria"/>
</dbReference>
<evidence type="ECO:0000313" key="2">
    <source>
        <dbReference type="EMBL" id="KDR27734.1"/>
    </source>
</evidence>
<dbReference type="STRING" id="1071679.BG57_22320"/>
<dbReference type="Proteomes" id="UP000027439">
    <property type="component" value="Unassembled WGS sequence"/>
</dbReference>
<dbReference type="Proteomes" id="UP000597138">
    <property type="component" value="Unassembled WGS sequence"/>
</dbReference>
<dbReference type="AlphaFoldDB" id="A0A069NJH4"/>